<dbReference type="HOGENOM" id="CLU_575762_0_0_5"/>
<evidence type="ECO:0000313" key="3">
    <source>
        <dbReference type="Proteomes" id="UP000005667"/>
    </source>
</evidence>
<evidence type="ECO:0000313" key="2">
    <source>
        <dbReference type="EMBL" id="CBS91508.1"/>
    </source>
</evidence>
<geneLocation type="plasmid" evidence="2 3">
    <name>AZO_p6</name>
</geneLocation>
<dbReference type="EMBL" id="FQ311874">
    <property type="protein sequence ID" value="CBS91508.1"/>
    <property type="molecule type" value="Genomic_DNA"/>
</dbReference>
<dbReference type="KEGG" id="ali:AZOLI_p60089"/>
<name>G7ZIN3_AZOL4</name>
<feature type="region of interest" description="Disordered" evidence="1">
    <location>
        <begin position="438"/>
        <end position="474"/>
    </location>
</feature>
<dbReference type="Proteomes" id="UP000005667">
    <property type="component" value="Plasmid AZO_p6"/>
</dbReference>
<dbReference type="SUPFAM" id="SSF53756">
    <property type="entry name" value="UDP-Glycosyltransferase/glycogen phosphorylase"/>
    <property type="match status" value="1"/>
</dbReference>
<evidence type="ECO:0000256" key="1">
    <source>
        <dbReference type="SAM" id="MobiDB-lite"/>
    </source>
</evidence>
<sequence>MVFGESHFRELWRVAALLMGTEHYRPVIVFAYRYAALARDQAVCREAKVSWLCFEAPPVPGGGHAGLQTLPGLLVALSRRLSHARRLIAEQAPALLVFAVDYPGCGSAEFIRAGHDAGVPSVIVPFSIANHEEALCAYGHDIERSDRVWTNRVVGWLFPRWRMRLRGRSVLRERASFALALELLGLAPPLPWVQNSSQADAVTVESLAMLDYYRRSGLDEGRLVLTGALYNDLLCQVLTEADQRREALYAELGLPAGKPMILVSLPPPIQIEGRDCEFILHDEWLEVLVAEAARAGDWNVVLCLHPMLPIEACAWLERDGVRIARQDTASLVPLSALYVACVSATIRWAIACGIPCVNYDAYACRYSDYREVPGVYHVETAAEYTDVLQRLTTDRAFYEAAVAAQAEVKDRWALFDGGNASRLLALVDRLCGVEDAHREPAGDASGVRERNRACADGKPAGMIPPDTGPVPGNG</sequence>
<protein>
    <submittedName>
        <fullName evidence="2">Uncharacterized protein</fullName>
    </submittedName>
</protein>
<accession>G7ZIN3</accession>
<organism evidence="2 3">
    <name type="scientific">Azospirillum lipoferum (strain 4B)</name>
    <dbReference type="NCBI Taxonomy" id="862719"/>
    <lineage>
        <taxon>Bacteria</taxon>
        <taxon>Pseudomonadati</taxon>
        <taxon>Pseudomonadota</taxon>
        <taxon>Alphaproteobacteria</taxon>
        <taxon>Rhodospirillales</taxon>
        <taxon>Azospirillaceae</taxon>
        <taxon>Azospirillum</taxon>
    </lineage>
</organism>
<feature type="compositionally biased region" description="Basic and acidic residues" evidence="1">
    <location>
        <begin position="438"/>
        <end position="455"/>
    </location>
</feature>
<gene>
    <name evidence="2" type="ordered locus">AZOLI_p60089</name>
</gene>
<dbReference type="OrthoDB" id="6770241at2"/>
<reference evidence="3" key="1">
    <citation type="journal article" date="2011" name="PLoS Genet.">
        <title>Azospirillum genomes reveal transition of bacteria from aquatic to terrestrial environments.</title>
        <authorList>
            <person name="Wisniewski-Dye F."/>
            <person name="Borziak K."/>
            <person name="Khalsa-Moyers G."/>
            <person name="Alexandre G."/>
            <person name="Sukharnikov L.O."/>
            <person name="Wuichet K."/>
            <person name="Hurst G.B."/>
            <person name="McDonald W.H."/>
            <person name="Robertson J.S."/>
            <person name="Barbe V."/>
            <person name="Calteau A."/>
            <person name="Rouy Z."/>
            <person name="Mangenot S."/>
            <person name="Prigent-Combaret C."/>
            <person name="Normand P."/>
            <person name="Boyer M."/>
            <person name="Siguier P."/>
            <person name="Dessaux Y."/>
            <person name="Elmerich C."/>
            <person name="Condemine G."/>
            <person name="Krishnen G."/>
            <person name="Kennedy I."/>
            <person name="Paterson A.H."/>
            <person name="Gonzalez V."/>
            <person name="Mavingui P."/>
            <person name="Zhulin I.B."/>
        </authorList>
    </citation>
    <scope>NUCLEOTIDE SEQUENCE [LARGE SCALE GENOMIC DNA]</scope>
    <source>
        <strain evidence="3">4B</strain>
    </source>
</reference>
<dbReference type="AlphaFoldDB" id="G7ZIN3"/>
<proteinExistence type="predicted"/>
<keyword evidence="2" id="KW-0614">Plasmid</keyword>
<keyword evidence="3" id="KW-1185">Reference proteome</keyword>